<dbReference type="Gene3D" id="3.40.366.10">
    <property type="entry name" value="Malonyl-Coenzyme A Acyl Carrier Protein, domain 2"/>
    <property type="match status" value="1"/>
</dbReference>
<dbReference type="CDD" id="cd00833">
    <property type="entry name" value="PKS"/>
    <property type="match status" value="1"/>
</dbReference>
<dbReference type="PANTHER" id="PTHR43775">
    <property type="entry name" value="FATTY ACID SYNTHASE"/>
    <property type="match status" value="1"/>
</dbReference>
<dbReference type="EMBL" id="JAGIXG020000030">
    <property type="protein sequence ID" value="KAI6780627.1"/>
    <property type="molecule type" value="Genomic_DNA"/>
</dbReference>
<dbReference type="GO" id="GO:0006633">
    <property type="term" value="P:fatty acid biosynthetic process"/>
    <property type="evidence" value="ECO:0007669"/>
    <property type="project" value="TreeGrafter"/>
</dbReference>
<sequence length="1037" mass="114388">MEDIAIIGLGVRFPGDASSPEELWKTLERGESQWSEFPKDRLNIDGYYHPSGDRLGSFFNVGADEAAAIDPQQRFLLEASYEALENAGIKKEDVEGSDTAVYVGSFVKDYEQICLRDPDWAPKYAATGNGTAIMANRISYAFDFHGPSITVDTGCSGSLVTSDNMEAIAAGAGLILTPNTIMPMTALNFLSPDGKCFTFDERANGYGRGEGVGVVVMKRISDAIRDKDPIRAVIRGTRVNQDGRTTGITLPSKEAQVANIKALYESTSLDFEDTGYVECHGTGTQAGDWRELKAISETIASTRSEDSPVIVGSVKPNIGHLEGAAGIAGLIKGVMAVERGQIPPNINYRTPNPDIDFTTWKVKVPTENMEWPLPGVRRASINCFGFGGTNSHVILDDAQSYLASQVFAKDYMLIDRSSDPDTDDMVSEEPQPNIFCFSSCEKLGVNRVIQSQLPYVLQEQGQEDAAFLRNYSYTLCDRRSTMEWKGFVVANSVSDLQTQMKTFQPGRVVRSSAAKTPRLCFVFSGQGAQWARMGLDLIIYPVFLKSLKAASEYMQTELRSSFDLWEELNQPSEQSRISDSEISQPATTALQIALVDLLASMDVCPQQVIGHSSGEIAAAYASGALNKQQAWTVAYHRGQCTNLLNSKTPPVQGGMIATAMPPLIAEQYLGKRAHDCQIACINSPESVTLSGDRAAIEAIAKDLKKQGILHKGLSVSTAYHSRHMQLVEVDYMEALQHLRPGAQAKATMFSTVTGEPVDPSLLDGEYWTKNMTAPVLYWPAMQRMMNSIVDVPDVIIELSPRTMLRMPTIEILDDVDRPSKPVLFSILEKQSTGPESFLNLLGKLWLRGQPLNISKLYPSEPRGPDIKCLQDLPSYPWNHSNTYWFESHLGAANRFRAFPRQDLIGAPTADSIPFEPRWRGFLRISENPWIQDHQVQKTILYPAAGMVTMVLEAAKQMATWQQNLKGYELVDMSIVKAMIVPEIAHGLEVALNIKREAGDHDADLTGSWSFSIYSKLLDSPWEQHATGGLRFHYDASA</sequence>
<dbReference type="Gene3D" id="3.40.47.10">
    <property type="match status" value="1"/>
</dbReference>
<reference evidence="7" key="1">
    <citation type="journal article" date="2021" name="J Fungi (Basel)">
        <title>Genomic and Metabolomic Analyses of the Marine Fungus Emericellopsis cladophorae: Insights into Saltwater Adaptability Mechanisms and Its Biosynthetic Potential.</title>
        <authorList>
            <person name="Goncalves M.F.M."/>
            <person name="Hilario S."/>
            <person name="Van de Peer Y."/>
            <person name="Esteves A.C."/>
            <person name="Alves A."/>
        </authorList>
    </citation>
    <scope>NUCLEOTIDE SEQUENCE</scope>
    <source>
        <strain evidence="7">MUM 19.33</strain>
    </source>
</reference>
<proteinExistence type="predicted"/>
<dbReference type="InterPro" id="IPR020841">
    <property type="entry name" value="PKS_Beta-ketoAc_synthase_dom"/>
</dbReference>
<dbReference type="Pfam" id="PF21089">
    <property type="entry name" value="PKS_DH_N"/>
    <property type="match status" value="1"/>
</dbReference>
<dbReference type="Pfam" id="PF00698">
    <property type="entry name" value="Acyl_transf_1"/>
    <property type="match status" value="1"/>
</dbReference>
<dbReference type="Pfam" id="PF16197">
    <property type="entry name" value="KAsynt_C_assoc"/>
    <property type="match status" value="1"/>
</dbReference>
<evidence type="ECO:0000313" key="8">
    <source>
        <dbReference type="Proteomes" id="UP001055219"/>
    </source>
</evidence>
<dbReference type="Pfam" id="PF00109">
    <property type="entry name" value="ketoacyl-synt"/>
    <property type="match status" value="1"/>
</dbReference>
<evidence type="ECO:0000259" key="5">
    <source>
        <dbReference type="PROSITE" id="PS52004"/>
    </source>
</evidence>
<feature type="domain" description="Ketosynthase family 3 (KS3)" evidence="5">
    <location>
        <begin position="1"/>
        <end position="397"/>
    </location>
</feature>
<protein>
    <submittedName>
        <fullName evidence="7">Nonribosomal peptide synthetase-like protein</fullName>
    </submittedName>
</protein>
<dbReference type="InterPro" id="IPR020807">
    <property type="entry name" value="PKS_DH"/>
</dbReference>
<keyword evidence="2" id="KW-0597">Phosphoprotein</keyword>
<dbReference type="SMART" id="SM00826">
    <property type="entry name" value="PKS_DH"/>
    <property type="match status" value="1"/>
</dbReference>
<dbReference type="PANTHER" id="PTHR43775:SF29">
    <property type="entry name" value="ASPERFURANONE POLYKETIDE SYNTHASE AFOG-RELATED"/>
    <property type="match status" value="1"/>
</dbReference>
<dbReference type="InterPro" id="IPR014031">
    <property type="entry name" value="Ketoacyl_synth_C"/>
</dbReference>
<dbReference type="InterPro" id="IPR014043">
    <property type="entry name" value="Acyl_transferase_dom"/>
</dbReference>
<dbReference type="SUPFAM" id="SSF52151">
    <property type="entry name" value="FabD/lysophospholipase-like"/>
    <property type="match status" value="1"/>
</dbReference>
<dbReference type="SMART" id="SM00825">
    <property type="entry name" value="PKS_KS"/>
    <property type="match status" value="1"/>
</dbReference>
<gene>
    <name evidence="7" type="ORF">J7T54_008546</name>
</gene>
<dbReference type="PROSITE" id="PS52004">
    <property type="entry name" value="KS3_2"/>
    <property type="match status" value="1"/>
</dbReference>
<evidence type="ECO:0000256" key="3">
    <source>
        <dbReference type="ARBA" id="ARBA00023268"/>
    </source>
</evidence>
<dbReference type="GeneID" id="75835016"/>
<keyword evidence="3" id="KW-0511">Multifunctional enzyme</keyword>
<dbReference type="InterPro" id="IPR050091">
    <property type="entry name" value="PKS_NRPS_Biosynth_Enz"/>
</dbReference>
<dbReference type="InterPro" id="IPR001227">
    <property type="entry name" value="Ac_transferase_dom_sf"/>
</dbReference>
<reference evidence="7" key="2">
    <citation type="submission" date="2022-07" db="EMBL/GenBank/DDBJ databases">
        <authorList>
            <person name="Goncalves M.F.M."/>
            <person name="Hilario S."/>
            <person name="Van De Peer Y."/>
            <person name="Esteves A.C."/>
            <person name="Alves A."/>
        </authorList>
    </citation>
    <scope>NUCLEOTIDE SEQUENCE</scope>
    <source>
        <strain evidence="7">MUM 19.33</strain>
    </source>
</reference>
<evidence type="ECO:0000256" key="2">
    <source>
        <dbReference type="ARBA" id="ARBA00022553"/>
    </source>
</evidence>
<dbReference type="Gene3D" id="3.10.129.110">
    <property type="entry name" value="Polyketide synthase dehydratase"/>
    <property type="match status" value="1"/>
</dbReference>
<dbReference type="InterPro" id="IPR016035">
    <property type="entry name" value="Acyl_Trfase/lysoPLipase"/>
</dbReference>
<accession>A0A9P9XZA9</accession>
<dbReference type="RefSeq" id="XP_051361483.1">
    <property type="nucleotide sequence ID" value="XM_051507357.1"/>
</dbReference>
<evidence type="ECO:0000256" key="1">
    <source>
        <dbReference type="ARBA" id="ARBA00022450"/>
    </source>
</evidence>
<dbReference type="PROSITE" id="PS52019">
    <property type="entry name" value="PKS_MFAS_DH"/>
    <property type="match status" value="1"/>
</dbReference>
<dbReference type="InterPro" id="IPR016039">
    <property type="entry name" value="Thiolase-like"/>
</dbReference>
<evidence type="ECO:0000259" key="6">
    <source>
        <dbReference type="PROSITE" id="PS52019"/>
    </source>
</evidence>
<dbReference type="SMART" id="SM00827">
    <property type="entry name" value="PKS_AT"/>
    <property type="match status" value="1"/>
</dbReference>
<name>A0A9P9XZA9_9HYPO</name>
<feature type="domain" description="PKS/mFAS DH" evidence="6">
    <location>
        <begin position="901"/>
        <end position="1037"/>
    </location>
</feature>
<dbReference type="SUPFAM" id="SSF55048">
    <property type="entry name" value="Probable ACP-binding domain of malonyl-CoA ACP transacylase"/>
    <property type="match status" value="1"/>
</dbReference>
<dbReference type="InterPro" id="IPR049552">
    <property type="entry name" value="PKS_DH_N"/>
</dbReference>
<dbReference type="InterPro" id="IPR016036">
    <property type="entry name" value="Malonyl_transacylase_ACP-bd"/>
</dbReference>
<evidence type="ECO:0000256" key="4">
    <source>
        <dbReference type="PROSITE-ProRule" id="PRU01363"/>
    </source>
</evidence>
<dbReference type="Gene3D" id="3.30.70.3290">
    <property type="match status" value="1"/>
</dbReference>
<feature type="region of interest" description="N-terminal hotdog fold" evidence="4">
    <location>
        <begin position="901"/>
        <end position="1036"/>
    </location>
</feature>
<dbReference type="InterPro" id="IPR049900">
    <property type="entry name" value="PKS_mFAS_DH"/>
</dbReference>
<dbReference type="GO" id="GO:0044550">
    <property type="term" value="P:secondary metabolite biosynthetic process"/>
    <property type="evidence" value="ECO:0007669"/>
    <property type="project" value="TreeGrafter"/>
</dbReference>
<comment type="caution">
    <text evidence="4">Lacks conserved residue(s) required for the propagation of feature annotation.</text>
</comment>
<evidence type="ECO:0000313" key="7">
    <source>
        <dbReference type="EMBL" id="KAI6780627.1"/>
    </source>
</evidence>
<dbReference type="OrthoDB" id="329835at2759"/>
<dbReference type="InterPro" id="IPR032821">
    <property type="entry name" value="PKS_assoc"/>
</dbReference>
<dbReference type="Proteomes" id="UP001055219">
    <property type="component" value="Unassembled WGS sequence"/>
</dbReference>
<keyword evidence="8" id="KW-1185">Reference proteome</keyword>
<dbReference type="InterPro" id="IPR042104">
    <property type="entry name" value="PKS_dehydratase_sf"/>
</dbReference>
<keyword evidence="1" id="KW-0596">Phosphopantetheine</keyword>
<dbReference type="AlphaFoldDB" id="A0A9P9XZA9"/>
<dbReference type="GO" id="GO:0004312">
    <property type="term" value="F:fatty acid synthase activity"/>
    <property type="evidence" value="ECO:0007669"/>
    <property type="project" value="TreeGrafter"/>
</dbReference>
<organism evidence="7 8">
    <name type="scientific">Emericellopsis cladophorae</name>
    <dbReference type="NCBI Taxonomy" id="2686198"/>
    <lineage>
        <taxon>Eukaryota</taxon>
        <taxon>Fungi</taxon>
        <taxon>Dikarya</taxon>
        <taxon>Ascomycota</taxon>
        <taxon>Pezizomycotina</taxon>
        <taxon>Sordariomycetes</taxon>
        <taxon>Hypocreomycetidae</taxon>
        <taxon>Hypocreales</taxon>
        <taxon>Bionectriaceae</taxon>
        <taxon>Emericellopsis</taxon>
    </lineage>
</organism>
<dbReference type="Pfam" id="PF02801">
    <property type="entry name" value="Ketoacyl-synt_C"/>
    <property type="match status" value="1"/>
</dbReference>
<comment type="caution">
    <text evidence="7">The sequence shown here is derived from an EMBL/GenBank/DDBJ whole genome shotgun (WGS) entry which is preliminary data.</text>
</comment>
<dbReference type="InterPro" id="IPR014030">
    <property type="entry name" value="Ketoacyl_synth_N"/>
</dbReference>
<dbReference type="SUPFAM" id="SSF53901">
    <property type="entry name" value="Thiolase-like"/>
    <property type="match status" value="1"/>
</dbReference>